<evidence type="ECO:0000259" key="7">
    <source>
        <dbReference type="Pfam" id="PF08281"/>
    </source>
</evidence>
<evidence type="ECO:0000256" key="3">
    <source>
        <dbReference type="ARBA" id="ARBA00023082"/>
    </source>
</evidence>
<keyword evidence="3" id="KW-0731">Sigma factor</keyword>
<accession>Q7X341</accession>
<evidence type="ECO:0000256" key="2">
    <source>
        <dbReference type="ARBA" id="ARBA00023015"/>
    </source>
</evidence>
<dbReference type="AlphaFoldDB" id="Q7X341"/>
<reference evidence="8" key="1">
    <citation type="journal article" date="2003" name="Mol. Microbiol.">
        <title>Acidobacteria form a coherent but highly diverse group within the bacterial domain: evidence from environmental genomics.</title>
        <authorList>
            <person name="Quaiser A."/>
            <person name="Ochsenreiter T."/>
            <person name="Lanz C."/>
            <person name="Schuster S.C."/>
            <person name="Treusch A.H."/>
            <person name="Eck J."/>
            <person name="Schleper C."/>
        </authorList>
    </citation>
    <scope>NUCLEOTIDE SEQUENCE</scope>
</reference>
<dbReference type="Pfam" id="PF04542">
    <property type="entry name" value="Sigma70_r2"/>
    <property type="match status" value="1"/>
</dbReference>
<dbReference type="GO" id="GO:0006352">
    <property type="term" value="P:DNA-templated transcription initiation"/>
    <property type="evidence" value="ECO:0007669"/>
    <property type="project" value="InterPro"/>
</dbReference>
<keyword evidence="4" id="KW-0238">DNA-binding</keyword>
<feature type="domain" description="RNA polymerase sigma factor 70 region 4 type 2" evidence="7">
    <location>
        <begin position="103"/>
        <end position="151"/>
    </location>
</feature>
<name>Q7X341_9BACT</name>
<proteinExistence type="inferred from homology"/>
<dbReference type="NCBIfam" id="TIGR02937">
    <property type="entry name" value="sigma70-ECF"/>
    <property type="match status" value="1"/>
</dbReference>
<dbReference type="InterPro" id="IPR013325">
    <property type="entry name" value="RNA_pol_sigma_r2"/>
</dbReference>
<dbReference type="InterPro" id="IPR007627">
    <property type="entry name" value="RNA_pol_sigma70_r2"/>
</dbReference>
<dbReference type="EMBL" id="AY281353">
    <property type="protein sequence ID" value="AAP58523.1"/>
    <property type="molecule type" value="Genomic_DNA"/>
</dbReference>
<dbReference type="PANTHER" id="PTHR43133">
    <property type="entry name" value="RNA POLYMERASE ECF-TYPE SIGMA FACTO"/>
    <property type="match status" value="1"/>
</dbReference>
<dbReference type="Gene3D" id="1.10.1740.10">
    <property type="match status" value="1"/>
</dbReference>
<dbReference type="InterPro" id="IPR036388">
    <property type="entry name" value="WH-like_DNA-bd_sf"/>
</dbReference>
<evidence type="ECO:0000313" key="8">
    <source>
        <dbReference type="EMBL" id="AAP58523.1"/>
    </source>
</evidence>
<comment type="similarity">
    <text evidence="1">Belongs to the sigma-70 factor family. ECF subfamily.</text>
</comment>
<evidence type="ECO:0000256" key="4">
    <source>
        <dbReference type="ARBA" id="ARBA00023125"/>
    </source>
</evidence>
<dbReference type="Gene3D" id="1.10.10.10">
    <property type="entry name" value="Winged helix-like DNA-binding domain superfamily/Winged helix DNA-binding domain"/>
    <property type="match status" value="1"/>
</dbReference>
<dbReference type="InterPro" id="IPR013249">
    <property type="entry name" value="RNA_pol_sigma70_r4_t2"/>
</dbReference>
<organism evidence="8">
    <name type="scientific">uncultured Acidobacteriota bacterium</name>
    <dbReference type="NCBI Taxonomy" id="171953"/>
    <lineage>
        <taxon>Bacteria</taxon>
        <taxon>Pseudomonadati</taxon>
        <taxon>Acidobacteriota</taxon>
        <taxon>environmental samples</taxon>
    </lineage>
</organism>
<keyword evidence="2" id="KW-0805">Transcription regulation</keyword>
<evidence type="ECO:0000256" key="5">
    <source>
        <dbReference type="ARBA" id="ARBA00023163"/>
    </source>
</evidence>
<dbReference type="SUPFAM" id="SSF88946">
    <property type="entry name" value="Sigma2 domain of RNA polymerase sigma factors"/>
    <property type="match status" value="1"/>
</dbReference>
<dbReference type="Pfam" id="PF08281">
    <property type="entry name" value="Sigma70_r4_2"/>
    <property type="match status" value="1"/>
</dbReference>
<dbReference type="InterPro" id="IPR014284">
    <property type="entry name" value="RNA_pol_sigma-70_dom"/>
</dbReference>
<dbReference type="SUPFAM" id="SSF88659">
    <property type="entry name" value="Sigma3 and sigma4 domains of RNA polymerase sigma factors"/>
    <property type="match status" value="1"/>
</dbReference>
<evidence type="ECO:0000259" key="6">
    <source>
        <dbReference type="Pfam" id="PF04542"/>
    </source>
</evidence>
<dbReference type="CDD" id="cd06171">
    <property type="entry name" value="Sigma70_r4"/>
    <property type="match status" value="1"/>
</dbReference>
<feature type="domain" description="RNA polymerase sigma-70 region 2" evidence="6">
    <location>
        <begin position="7"/>
        <end position="73"/>
    </location>
</feature>
<sequence length="163" mass="17828">MSDVQRIYEQYAPSLYRYALALSRNAAEAEDLVAETFVRLWAGSGEIRQASLHAYLFTIVRNLFLTRRRAAAREVPIEDVVSDGAQSTHDRAAASIELGEARRHLASMAAADRTALLMRGTQGMSYEQIGAALGVSTGAARVRVHRARAQLAKAIGRTARNTI</sequence>
<dbReference type="InterPro" id="IPR039425">
    <property type="entry name" value="RNA_pol_sigma-70-like"/>
</dbReference>
<dbReference type="InterPro" id="IPR013324">
    <property type="entry name" value="RNA_pol_sigma_r3/r4-like"/>
</dbReference>
<keyword evidence="5" id="KW-0804">Transcription</keyword>
<evidence type="ECO:0000256" key="1">
    <source>
        <dbReference type="ARBA" id="ARBA00010641"/>
    </source>
</evidence>
<dbReference type="PANTHER" id="PTHR43133:SF8">
    <property type="entry name" value="RNA POLYMERASE SIGMA FACTOR HI_1459-RELATED"/>
    <property type="match status" value="1"/>
</dbReference>
<dbReference type="GO" id="GO:0016987">
    <property type="term" value="F:sigma factor activity"/>
    <property type="evidence" value="ECO:0007669"/>
    <property type="project" value="UniProtKB-KW"/>
</dbReference>
<dbReference type="GO" id="GO:0003677">
    <property type="term" value="F:DNA binding"/>
    <property type="evidence" value="ECO:0007669"/>
    <property type="project" value="UniProtKB-KW"/>
</dbReference>
<protein>
    <submittedName>
        <fullName evidence="8">Putative RNA-polymerase sigma factor</fullName>
    </submittedName>
</protein>